<evidence type="ECO:0000313" key="2">
    <source>
        <dbReference type="EMBL" id="KAF1814305.1"/>
    </source>
</evidence>
<reference evidence="2 4" key="1">
    <citation type="submission" date="2020-01" db="EMBL/GenBank/DDBJ databases">
        <authorList>
            <consortium name="DOE Joint Genome Institute"/>
            <person name="Haridas S."/>
            <person name="Albert R."/>
            <person name="Binder M."/>
            <person name="Bloem J."/>
            <person name="Labutti K."/>
            <person name="Salamov A."/>
            <person name="Andreopoulos B."/>
            <person name="Baker S.E."/>
            <person name="Barry K."/>
            <person name="Bills G."/>
            <person name="Bluhm B.H."/>
            <person name="Cannon C."/>
            <person name="Castanera R."/>
            <person name="Culley D.E."/>
            <person name="Daum C."/>
            <person name="Ezra D."/>
            <person name="Gonzalez J.B."/>
            <person name="Henrissat B."/>
            <person name="Kuo A."/>
            <person name="Liang C."/>
            <person name="Lipzen A."/>
            <person name="Lutzoni F."/>
            <person name="Magnuson J."/>
            <person name="Mondo S."/>
            <person name="Nolan M."/>
            <person name="Ohm R."/>
            <person name="Pangilinan J."/>
            <person name="Park H.-J."/>
            <person name="Ramirez L."/>
            <person name="Alfaro M."/>
            <person name="Sun H."/>
            <person name="Tritt A."/>
            <person name="Yoshinaga Y."/>
            <person name="Zwiers L.-H."/>
            <person name="Turgeon B.G."/>
            <person name="Goodwin S.B."/>
            <person name="Spatafora J.W."/>
            <person name="Crous P.W."/>
            <person name="Grigoriev I.V."/>
        </authorList>
    </citation>
    <scope>NUCLEOTIDE SEQUENCE</scope>
    <source>
        <strain evidence="2 4">CBS 781.70</strain>
    </source>
</reference>
<evidence type="ECO:0000313" key="4">
    <source>
        <dbReference type="RefSeq" id="XP_033535936.1"/>
    </source>
</evidence>
<protein>
    <submittedName>
        <fullName evidence="2 4">Uncharacterized protein</fullName>
    </submittedName>
</protein>
<gene>
    <name evidence="2 4" type="ORF">P152DRAFT_266876</name>
</gene>
<sequence>MPFPLLFFFIGKFGNNAFVYERSRCVQLGVCPTWHAIHRIGSVRQSAVLFMRRCPYCWSLSFSTSLSSSFMFFWTLVALERCRR</sequence>
<reference evidence="4" key="3">
    <citation type="submission" date="2025-04" db="UniProtKB">
        <authorList>
            <consortium name="RefSeq"/>
        </authorList>
    </citation>
    <scope>IDENTIFICATION</scope>
    <source>
        <strain evidence="4">CBS 781.70</strain>
    </source>
</reference>
<keyword evidence="3" id="KW-1185">Reference proteome</keyword>
<name>A0A6G1G872_9PEZI</name>
<keyword evidence="1" id="KW-1133">Transmembrane helix</keyword>
<organism evidence="2">
    <name type="scientific">Eremomyces bilateralis CBS 781.70</name>
    <dbReference type="NCBI Taxonomy" id="1392243"/>
    <lineage>
        <taxon>Eukaryota</taxon>
        <taxon>Fungi</taxon>
        <taxon>Dikarya</taxon>
        <taxon>Ascomycota</taxon>
        <taxon>Pezizomycotina</taxon>
        <taxon>Dothideomycetes</taxon>
        <taxon>Dothideomycetes incertae sedis</taxon>
        <taxon>Eremomycetales</taxon>
        <taxon>Eremomycetaceae</taxon>
        <taxon>Eremomyces</taxon>
    </lineage>
</organism>
<accession>A0A6G1G872</accession>
<feature type="transmembrane region" description="Helical" evidence="1">
    <location>
        <begin position="58"/>
        <end position="79"/>
    </location>
</feature>
<evidence type="ECO:0000256" key="1">
    <source>
        <dbReference type="SAM" id="Phobius"/>
    </source>
</evidence>
<keyword evidence="1" id="KW-0472">Membrane</keyword>
<evidence type="ECO:0000313" key="3">
    <source>
        <dbReference type="Proteomes" id="UP000504638"/>
    </source>
</evidence>
<reference evidence="4" key="2">
    <citation type="submission" date="2020-04" db="EMBL/GenBank/DDBJ databases">
        <authorList>
            <consortium name="NCBI Genome Project"/>
        </authorList>
    </citation>
    <scope>NUCLEOTIDE SEQUENCE</scope>
    <source>
        <strain evidence="4">CBS 781.70</strain>
    </source>
</reference>
<dbReference type="AlphaFoldDB" id="A0A6G1G872"/>
<dbReference type="GeneID" id="54415405"/>
<proteinExistence type="predicted"/>
<dbReference type="EMBL" id="ML975153">
    <property type="protein sequence ID" value="KAF1814305.1"/>
    <property type="molecule type" value="Genomic_DNA"/>
</dbReference>
<dbReference type="Proteomes" id="UP000504638">
    <property type="component" value="Unplaced"/>
</dbReference>
<dbReference type="RefSeq" id="XP_033535936.1">
    <property type="nucleotide sequence ID" value="XM_033674835.1"/>
</dbReference>
<keyword evidence="1" id="KW-0812">Transmembrane</keyword>